<dbReference type="InterPro" id="IPR001315">
    <property type="entry name" value="CARD"/>
</dbReference>
<keyword evidence="12" id="KW-1185">Reference proteome</keyword>
<dbReference type="Gene3D" id="1.10.533.10">
    <property type="entry name" value="Death Domain, Fas"/>
    <property type="match status" value="1"/>
</dbReference>
<dbReference type="RefSeq" id="XP_033785948.1">
    <property type="nucleotide sequence ID" value="XM_033930057.1"/>
</dbReference>
<keyword evidence="9" id="KW-0391">Immunity</keyword>
<sequence>MDNWCPGSTESTETISIKPEYGSFITLLRRNREILVSRVQNTQCIIDNLAQNDYFSQEDVDIVSQFHTQADKVRKILDFVQCKGEEISEYFIYILYTVTDAFYELQPWLDEIGYRPSEFIQVRSVVNTDPVSLYIQKLRHEVGRDSKFIMSYAQKEEMLLKDTYTNNLMELVNEAGESLGTVNSLTALFDESGVVNDDGETVFVCGDAGVGKSMLIQKMQNLWATEEFFEDVKFLFRFRCRTFCCFKKHESICLKDLLFIFNCYPDQDPEEVFRFILQFPHTVFFTFDGFDEIQSDFDQNSIPEVSSPFCFTHPLGLLMHLLSGKLLQGSKKILTARTGTEVSRKVIRKKIQLKGFSPENLQKYTRLFFKDQMFQKLVFNHLEANPSLCSLCSIPLFCWIIFKSFEHFHFINDSEQLPDCSVTLTDIFLLITEVFLDRSVKTNLVRKGTRSQTETFKSGKEILLSLGRVAHHGIEKSLYIFEQDEINSLGVSKKDLQLGFLRTSQEYRTRALDSTYEFFHVTLQSFLAALFLIISDHISTKELLKFFSLCTDGEISHVGIFPFSCLRQNQVRDRSPFQNNEHLQFTNLFLCGLLSKTKQRLLQYLVLPLVIKKKRRALREYLTNTVKSYLRNLPHAKFGLYKWVQAKPQFVWMLRCIYETQSEKVGRLAAKNLCANYIKLTFCNACSADCSAMSFVMYHFQKQLALDLDNNNINDYGVKELVPCFSKLVVVRLSVNQVTDNGVKVLSEELKKYKIITFLGLYKNQITDIGAKYVASVIEECSSLTCVKIGCNRITMEGGKSLAHAVQKSRTILDVGMWGNKIGDEGAKAFADALKNHPSLTNLSLACNSISTDGGRSIAEALQQNTSVRIFWLTENELNDEAAESFAEMLKVNSTLRHLWLIQNKITIKGAMCLREALKENTQISEICLNGNLLEEAQFSLLEDEARIICF</sequence>
<name>A0A6P8QGN2_GEOSA</name>
<feature type="domain" description="NACHT" evidence="11">
    <location>
        <begin position="200"/>
        <end position="339"/>
    </location>
</feature>
<dbReference type="FunFam" id="3.80.10.10:FF:000282">
    <property type="entry name" value="Nucleotide-binding oligomerization domain-containing protein 1"/>
    <property type="match status" value="1"/>
</dbReference>
<keyword evidence="5" id="KW-0677">Repeat</keyword>
<dbReference type="Gene3D" id="3.80.10.10">
    <property type="entry name" value="Ribonuclease Inhibitor"/>
    <property type="match status" value="2"/>
</dbReference>
<dbReference type="SUPFAM" id="SSF52540">
    <property type="entry name" value="P-loop containing nucleoside triphosphate hydrolases"/>
    <property type="match status" value="1"/>
</dbReference>
<evidence type="ECO:0000313" key="12">
    <source>
        <dbReference type="Proteomes" id="UP000515159"/>
    </source>
</evidence>
<dbReference type="GO" id="GO:0042981">
    <property type="term" value="P:regulation of apoptotic process"/>
    <property type="evidence" value="ECO:0007669"/>
    <property type="project" value="InterPro"/>
</dbReference>
<dbReference type="GO" id="GO:0045345">
    <property type="term" value="P:positive regulation of MHC class I biosynthetic process"/>
    <property type="evidence" value="ECO:0007669"/>
    <property type="project" value="TreeGrafter"/>
</dbReference>
<evidence type="ECO:0000256" key="9">
    <source>
        <dbReference type="ARBA" id="ARBA00022859"/>
    </source>
</evidence>
<evidence type="ECO:0000256" key="2">
    <source>
        <dbReference type="ARBA" id="ARBA00022490"/>
    </source>
</evidence>
<dbReference type="RefSeq" id="XP_033785949.1">
    <property type="nucleotide sequence ID" value="XM_033930058.1"/>
</dbReference>
<dbReference type="GO" id="GO:0005524">
    <property type="term" value="F:ATP binding"/>
    <property type="evidence" value="ECO:0007669"/>
    <property type="project" value="UniProtKB-KW"/>
</dbReference>
<dbReference type="SUPFAM" id="SSF47986">
    <property type="entry name" value="DEATH domain"/>
    <property type="match status" value="1"/>
</dbReference>
<evidence type="ECO:0000256" key="1">
    <source>
        <dbReference type="ARBA" id="ARBA00004496"/>
    </source>
</evidence>
<dbReference type="InterPro" id="IPR032675">
    <property type="entry name" value="LRR_dom_sf"/>
</dbReference>
<evidence type="ECO:0000256" key="7">
    <source>
        <dbReference type="ARBA" id="ARBA00022840"/>
    </source>
</evidence>
<evidence type="ECO:0000313" key="15">
    <source>
        <dbReference type="RefSeq" id="XP_033785949.1"/>
    </source>
</evidence>
<dbReference type="Pfam" id="PF17776">
    <property type="entry name" value="NLRC4_HD2"/>
    <property type="match status" value="1"/>
</dbReference>
<gene>
    <name evidence="13 14 15 16" type="primary">NOD1</name>
</gene>
<dbReference type="GO" id="GO:0045348">
    <property type="term" value="P:positive regulation of MHC class II biosynthetic process"/>
    <property type="evidence" value="ECO:0007669"/>
    <property type="project" value="TreeGrafter"/>
</dbReference>
<dbReference type="RefSeq" id="XP_033785946.1">
    <property type="nucleotide sequence ID" value="XM_033930055.1"/>
</dbReference>
<evidence type="ECO:0000313" key="14">
    <source>
        <dbReference type="RefSeq" id="XP_033785948.1"/>
    </source>
</evidence>
<proteinExistence type="predicted"/>
<dbReference type="InterPro" id="IPR041267">
    <property type="entry name" value="NLRP_HD2"/>
</dbReference>
<dbReference type="Pfam" id="PF13516">
    <property type="entry name" value="LRR_6"/>
    <property type="match status" value="3"/>
</dbReference>
<feature type="domain" description="CARD" evidence="10">
    <location>
        <begin position="27"/>
        <end position="95"/>
    </location>
</feature>
<reference evidence="13 14" key="1">
    <citation type="submission" date="2025-04" db="UniProtKB">
        <authorList>
            <consortium name="RefSeq"/>
        </authorList>
    </citation>
    <scope>IDENTIFICATION</scope>
</reference>
<dbReference type="InterPro" id="IPR011029">
    <property type="entry name" value="DEATH-like_dom_sf"/>
</dbReference>
<dbReference type="Gene3D" id="3.40.50.300">
    <property type="entry name" value="P-loop containing nucleotide triphosphate hydrolases"/>
    <property type="match status" value="1"/>
</dbReference>
<organism evidence="12 13">
    <name type="scientific">Geotrypetes seraphini</name>
    <name type="common">Gaboon caecilian</name>
    <name type="synonym">Caecilia seraphini</name>
    <dbReference type="NCBI Taxonomy" id="260995"/>
    <lineage>
        <taxon>Eukaryota</taxon>
        <taxon>Metazoa</taxon>
        <taxon>Chordata</taxon>
        <taxon>Craniata</taxon>
        <taxon>Vertebrata</taxon>
        <taxon>Euteleostomi</taxon>
        <taxon>Amphibia</taxon>
        <taxon>Gymnophiona</taxon>
        <taxon>Geotrypetes</taxon>
    </lineage>
</organism>
<dbReference type="SUPFAM" id="SSF52047">
    <property type="entry name" value="RNI-like"/>
    <property type="match status" value="1"/>
</dbReference>
<protein>
    <submittedName>
        <fullName evidence="13 14">Nucleotide-binding oligomerization domain-containing protein 1 isoform X1</fullName>
    </submittedName>
</protein>
<evidence type="ECO:0000256" key="6">
    <source>
        <dbReference type="ARBA" id="ARBA00022741"/>
    </source>
</evidence>
<evidence type="ECO:0000256" key="8">
    <source>
        <dbReference type="ARBA" id="ARBA00022843"/>
    </source>
</evidence>
<dbReference type="AlphaFoldDB" id="A0A6P8QGN2"/>
<evidence type="ECO:0000313" key="16">
    <source>
        <dbReference type="RefSeq" id="XP_033785950.1"/>
    </source>
</evidence>
<dbReference type="Pfam" id="PF00619">
    <property type="entry name" value="CARD"/>
    <property type="match status" value="1"/>
</dbReference>
<keyword evidence="6" id="KW-0547">Nucleotide-binding</keyword>
<dbReference type="PANTHER" id="PTHR47189">
    <property type="entry name" value="MHC CLASS II TRANSACTIVATOR"/>
    <property type="match status" value="1"/>
</dbReference>
<dbReference type="Pfam" id="PF05729">
    <property type="entry name" value="NACHT"/>
    <property type="match status" value="1"/>
</dbReference>
<keyword evidence="4" id="KW-0433">Leucine-rich repeat</keyword>
<dbReference type="RefSeq" id="XP_033785950.1">
    <property type="nucleotide sequence ID" value="XM_033930059.1"/>
</dbReference>
<dbReference type="Pfam" id="PF17779">
    <property type="entry name" value="WHD_NOD2"/>
    <property type="match status" value="1"/>
</dbReference>
<evidence type="ECO:0000259" key="10">
    <source>
        <dbReference type="PROSITE" id="PS50209"/>
    </source>
</evidence>
<accession>A0A6P8QGN2</accession>
<dbReference type="OrthoDB" id="120976at2759"/>
<dbReference type="PROSITE" id="PS50209">
    <property type="entry name" value="CARD"/>
    <property type="match status" value="1"/>
</dbReference>
<evidence type="ECO:0000256" key="3">
    <source>
        <dbReference type="ARBA" id="ARBA00022588"/>
    </source>
</evidence>
<evidence type="ECO:0000259" key="11">
    <source>
        <dbReference type="PROSITE" id="PS50837"/>
    </source>
</evidence>
<dbReference type="InterPro" id="IPR001611">
    <property type="entry name" value="Leu-rich_rpt"/>
</dbReference>
<dbReference type="InterPro" id="IPR007111">
    <property type="entry name" value="NACHT_NTPase"/>
</dbReference>
<dbReference type="CTD" id="10392"/>
<dbReference type="SMART" id="SM00368">
    <property type="entry name" value="LRR_RI"/>
    <property type="match status" value="7"/>
</dbReference>
<dbReference type="GO" id="GO:0045944">
    <property type="term" value="P:positive regulation of transcription by RNA polymerase II"/>
    <property type="evidence" value="ECO:0007669"/>
    <property type="project" value="TreeGrafter"/>
</dbReference>
<dbReference type="GO" id="GO:0045087">
    <property type="term" value="P:innate immune response"/>
    <property type="evidence" value="ECO:0007669"/>
    <property type="project" value="UniProtKB-KW"/>
</dbReference>
<dbReference type="InterPro" id="IPR041075">
    <property type="entry name" value="NOD1/2_WH"/>
</dbReference>
<keyword evidence="7" id="KW-0067">ATP-binding</keyword>
<dbReference type="Proteomes" id="UP000515159">
    <property type="component" value="Chromosome 2"/>
</dbReference>
<dbReference type="PANTHER" id="PTHR47189:SF1">
    <property type="entry name" value="MHC CLASS II TRANSACTIVATOR"/>
    <property type="match status" value="1"/>
</dbReference>
<keyword evidence="2" id="KW-0963">Cytoplasm</keyword>
<evidence type="ECO:0000313" key="13">
    <source>
        <dbReference type="RefSeq" id="XP_033785946.1"/>
    </source>
</evidence>
<keyword evidence="3" id="KW-0399">Innate immunity</keyword>
<keyword evidence="8" id="KW-0832">Ubl conjugation</keyword>
<dbReference type="GeneID" id="117353760"/>
<evidence type="ECO:0000256" key="4">
    <source>
        <dbReference type="ARBA" id="ARBA00022614"/>
    </source>
</evidence>
<comment type="subcellular location">
    <subcellularLocation>
        <location evidence="1">Cytoplasm</location>
    </subcellularLocation>
</comment>
<dbReference type="PROSITE" id="PS50837">
    <property type="entry name" value="NACHT"/>
    <property type="match status" value="1"/>
</dbReference>
<dbReference type="GO" id="GO:0005737">
    <property type="term" value="C:cytoplasm"/>
    <property type="evidence" value="ECO:0007669"/>
    <property type="project" value="UniProtKB-SubCell"/>
</dbReference>
<dbReference type="InterPro" id="IPR027417">
    <property type="entry name" value="P-loop_NTPase"/>
</dbReference>
<dbReference type="KEGG" id="gsh:117353760"/>
<evidence type="ECO:0000256" key="5">
    <source>
        <dbReference type="ARBA" id="ARBA00022737"/>
    </source>
</evidence>